<gene>
    <name evidence="2" type="ORF">AMS68_000772</name>
</gene>
<dbReference type="AlphaFoldDB" id="A0A6H0XKV6"/>
<feature type="signal peptide" evidence="1">
    <location>
        <begin position="1"/>
        <end position="19"/>
    </location>
</feature>
<dbReference type="InterPro" id="IPR021851">
    <property type="entry name" value="DUF3455"/>
</dbReference>
<dbReference type="EMBL" id="CP051139">
    <property type="protein sequence ID" value="QIW95254.1"/>
    <property type="molecule type" value="Genomic_DNA"/>
</dbReference>
<dbReference type="Proteomes" id="UP000503462">
    <property type="component" value="Chromosome 1"/>
</dbReference>
<dbReference type="OrthoDB" id="1859733at2759"/>
<dbReference type="PANTHER" id="PTHR35567">
    <property type="entry name" value="MALATE DEHYDROGENASE (AFU_ORTHOLOGUE AFUA_2G13800)"/>
    <property type="match status" value="1"/>
</dbReference>
<evidence type="ECO:0000256" key="1">
    <source>
        <dbReference type="SAM" id="SignalP"/>
    </source>
</evidence>
<keyword evidence="1" id="KW-0732">Signal</keyword>
<sequence length="212" mass="23056">MSSIRYILTIGALLTVAFAAPHNLSDTADAPALPSSSLPPPTGLTLKVIALGVGHQNYTCNSTSGKFSSNVALADLFDATRYLSKHKDEVDSITYDRLEKFEDACEDVEDSNHGPHLRHIGKHFFQATTPAIPTFDLSKLGLFLEAKKTSDVPAPDADDDIDWLLLSDNDEGETKGLKAVYRVETAGGRPPATCSGDEQVFVPYTAEYWFYA</sequence>
<dbReference type="PANTHER" id="PTHR35567:SF1">
    <property type="entry name" value="CONSERVED FUNGAL PROTEIN (AFU_ORTHOLOGUE AFUA_1G14230)"/>
    <property type="match status" value="1"/>
</dbReference>
<protein>
    <recommendedName>
        <fullName evidence="4">Malate dehydrogenase</fullName>
    </recommendedName>
</protein>
<proteinExistence type="predicted"/>
<dbReference type="Pfam" id="PF11937">
    <property type="entry name" value="DUF3455"/>
    <property type="match status" value="1"/>
</dbReference>
<keyword evidence="3" id="KW-1185">Reference proteome</keyword>
<reference evidence="2 3" key="1">
    <citation type="journal article" date="2016" name="Sci. Rep.">
        <title>Peltaster fructicola genome reveals evolution from an invasive phytopathogen to an ectophytic parasite.</title>
        <authorList>
            <person name="Xu C."/>
            <person name="Chen H."/>
            <person name="Gleason M.L."/>
            <person name="Xu J.R."/>
            <person name="Liu H."/>
            <person name="Zhang R."/>
            <person name="Sun G."/>
        </authorList>
    </citation>
    <scope>NUCLEOTIDE SEQUENCE [LARGE SCALE GENOMIC DNA]</scope>
    <source>
        <strain evidence="2 3">LNHT1506</strain>
    </source>
</reference>
<evidence type="ECO:0000313" key="2">
    <source>
        <dbReference type="EMBL" id="QIW95254.1"/>
    </source>
</evidence>
<feature type="chain" id="PRO_5026233353" description="Malate dehydrogenase" evidence="1">
    <location>
        <begin position="20"/>
        <end position="212"/>
    </location>
</feature>
<evidence type="ECO:0000313" key="3">
    <source>
        <dbReference type="Proteomes" id="UP000503462"/>
    </source>
</evidence>
<name>A0A6H0XKV6_9PEZI</name>
<accession>A0A6H0XKV6</accession>
<organism evidence="2 3">
    <name type="scientific">Peltaster fructicola</name>
    <dbReference type="NCBI Taxonomy" id="286661"/>
    <lineage>
        <taxon>Eukaryota</taxon>
        <taxon>Fungi</taxon>
        <taxon>Dikarya</taxon>
        <taxon>Ascomycota</taxon>
        <taxon>Pezizomycotina</taxon>
        <taxon>Dothideomycetes</taxon>
        <taxon>Dothideomycetes incertae sedis</taxon>
        <taxon>Peltaster</taxon>
    </lineage>
</organism>
<evidence type="ECO:0008006" key="4">
    <source>
        <dbReference type="Google" id="ProtNLM"/>
    </source>
</evidence>